<gene>
    <name evidence="7" type="ORF">O0S10_00070</name>
</gene>
<evidence type="ECO:0000256" key="4">
    <source>
        <dbReference type="ARBA" id="ARBA00022643"/>
    </source>
</evidence>
<keyword evidence="3" id="KW-0285">Flavoprotein</keyword>
<comment type="caution">
    <text evidence="7">The sequence shown here is derived from an EMBL/GenBank/DDBJ whole genome shotgun (WGS) entry which is preliminary data.</text>
</comment>
<keyword evidence="4" id="KW-0288">FMN</keyword>
<dbReference type="InterPro" id="IPR005025">
    <property type="entry name" value="FMN_Rdtase-like_dom"/>
</dbReference>
<feature type="domain" description="NADPH-dependent FMN reductase-like" evidence="6">
    <location>
        <begin position="4"/>
        <end position="157"/>
    </location>
</feature>
<dbReference type="EMBL" id="JAPTGB010000001">
    <property type="protein sequence ID" value="MCZ0859619.1"/>
    <property type="molecule type" value="Genomic_DNA"/>
</dbReference>
<evidence type="ECO:0000256" key="1">
    <source>
        <dbReference type="ARBA" id="ARBA00001917"/>
    </source>
</evidence>
<evidence type="ECO:0000256" key="5">
    <source>
        <dbReference type="ARBA" id="ARBA00038292"/>
    </source>
</evidence>
<comment type="cofactor">
    <cofactor evidence="2">
        <name>[4Fe-4S] cluster</name>
        <dbReference type="ChEBI" id="CHEBI:49883"/>
    </cofactor>
</comment>
<evidence type="ECO:0000256" key="2">
    <source>
        <dbReference type="ARBA" id="ARBA00001966"/>
    </source>
</evidence>
<dbReference type="PANTHER" id="PTHR43278:SF4">
    <property type="entry name" value="NAD(P)H-DEPENDENT FMN-CONTAINING OXIDOREDUCTASE YWQN-RELATED"/>
    <property type="match status" value="1"/>
</dbReference>
<comment type="cofactor">
    <cofactor evidence="1">
        <name>FMN</name>
        <dbReference type="ChEBI" id="CHEBI:58210"/>
    </cofactor>
</comment>
<dbReference type="PANTHER" id="PTHR43278">
    <property type="entry name" value="NAD(P)H-DEPENDENT FMN-CONTAINING OXIDOREDUCTASE YWQN-RELATED"/>
    <property type="match status" value="1"/>
</dbReference>
<dbReference type="Pfam" id="PF03358">
    <property type="entry name" value="FMN_red"/>
    <property type="match status" value="1"/>
</dbReference>
<dbReference type="RefSeq" id="WP_268923843.1">
    <property type="nucleotide sequence ID" value="NZ_JAPTGB010000001.1"/>
</dbReference>
<dbReference type="InterPro" id="IPR051796">
    <property type="entry name" value="ISF_SsuE-like"/>
</dbReference>
<evidence type="ECO:0000313" key="8">
    <source>
        <dbReference type="Proteomes" id="UP001141422"/>
    </source>
</evidence>
<organism evidence="7 8">
    <name type="scientific">Methanocorpusculum petauri</name>
    <dbReference type="NCBI Taxonomy" id="3002863"/>
    <lineage>
        <taxon>Archaea</taxon>
        <taxon>Methanobacteriati</taxon>
        <taxon>Methanobacteriota</taxon>
        <taxon>Stenosarchaea group</taxon>
        <taxon>Methanomicrobia</taxon>
        <taxon>Methanomicrobiales</taxon>
        <taxon>Methanocorpusculaceae</taxon>
        <taxon>Methanocorpusculum</taxon>
    </lineage>
</organism>
<comment type="similarity">
    <text evidence="5">Belongs to the SsuE family. Isf subfamily.</text>
</comment>
<keyword evidence="8" id="KW-1185">Reference proteome</keyword>
<dbReference type="InterPro" id="IPR029039">
    <property type="entry name" value="Flavoprotein-like_sf"/>
</dbReference>
<evidence type="ECO:0000313" key="7">
    <source>
        <dbReference type="EMBL" id="MCZ0859619.1"/>
    </source>
</evidence>
<sequence>MADVVLISGSPRTNGNTEYLLNVCKETIESAGLTAKVLTLRGNPVQSCIACGQCGKLGKCALNDGLNEMLPEIREADGFIVGAPVYFGTARGDVMNLLQRVGMVSRANGGWMSGKVGGPVVVARRGGQTATLQEMLMMYFICGMIVPGSTYWNIAFGQAPGTVAEDEEGIATMRTFAENVAHLIQKIRP</sequence>
<evidence type="ECO:0000259" key="6">
    <source>
        <dbReference type="Pfam" id="PF03358"/>
    </source>
</evidence>
<protein>
    <submittedName>
        <fullName evidence="7">Flavodoxin family protein</fullName>
    </submittedName>
</protein>
<accession>A0ABT4ICZ2</accession>
<proteinExistence type="inferred from homology"/>
<evidence type="ECO:0000256" key="3">
    <source>
        <dbReference type="ARBA" id="ARBA00022630"/>
    </source>
</evidence>
<dbReference type="Proteomes" id="UP001141422">
    <property type="component" value="Unassembled WGS sequence"/>
</dbReference>
<dbReference type="SUPFAM" id="SSF52218">
    <property type="entry name" value="Flavoproteins"/>
    <property type="match status" value="1"/>
</dbReference>
<name>A0ABT4ICZ2_9EURY</name>
<dbReference type="Gene3D" id="3.40.50.360">
    <property type="match status" value="1"/>
</dbReference>
<reference evidence="7" key="1">
    <citation type="submission" date="2022-12" db="EMBL/GenBank/DDBJ databases">
        <title>Isolation and characterisation of novel Methanocorpusculum spp. from native Australian herbivores indicates the genus is ancestrally host-associated.</title>
        <authorList>
            <person name="Volmer J.G."/>
            <person name="Soo R.M."/>
            <person name="Evans P.N."/>
            <person name="Hoedt E.C."/>
            <person name="Astorga Alsina A.L."/>
            <person name="Woodcroft B.J."/>
            <person name="Tyson G.W."/>
            <person name="Hugenholtz P."/>
            <person name="Morrison M."/>
        </authorList>
    </citation>
    <scope>NUCLEOTIDE SEQUENCE</scope>
    <source>
        <strain evidence="7">MG</strain>
    </source>
</reference>